<gene>
    <name evidence="1" type="ORF">BDW42DRAFT_160189</name>
</gene>
<evidence type="ECO:0000313" key="1">
    <source>
        <dbReference type="EMBL" id="PLN85596.1"/>
    </source>
</evidence>
<organism evidence="1 2">
    <name type="scientific">Aspergillus taichungensis</name>
    <dbReference type="NCBI Taxonomy" id="482145"/>
    <lineage>
        <taxon>Eukaryota</taxon>
        <taxon>Fungi</taxon>
        <taxon>Dikarya</taxon>
        <taxon>Ascomycota</taxon>
        <taxon>Pezizomycotina</taxon>
        <taxon>Eurotiomycetes</taxon>
        <taxon>Eurotiomycetidae</taxon>
        <taxon>Eurotiales</taxon>
        <taxon>Aspergillaceae</taxon>
        <taxon>Aspergillus</taxon>
        <taxon>Aspergillus subgen. Circumdati</taxon>
    </lineage>
</organism>
<name>A0A2J5I6S4_9EURO</name>
<keyword evidence="2" id="KW-1185">Reference proteome</keyword>
<dbReference type="AlphaFoldDB" id="A0A2J5I6S4"/>
<evidence type="ECO:0000313" key="2">
    <source>
        <dbReference type="Proteomes" id="UP000235023"/>
    </source>
</evidence>
<proteinExistence type="predicted"/>
<dbReference type="Proteomes" id="UP000235023">
    <property type="component" value="Unassembled WGS sequence"/>
</dbReference>
<sequence>MGQSMVAMVSEDKFWTFTYTWLVSLIWDTPIIYSCYPVAYAGTRIISLERFLLLPVKPFLEIIYLGLNIEQEKMSTYT</sequence>
<dbReference type="EMBL" id="KZ559503">
    <property type="protein sequence ID" value="PLN85596.1"/>
    <property type="molecule type" value="Genomic_DNA"/>
</dbReference>
<protein>
    <submittedName>
        <fullName evidence="1">Uncharacterized protein</fullName>
    </submittedName>
</protein>
<reference evidence="2" key="1">
    <citation type="submission" date="2017-12" db="EMBL/GenBank/DDBJ databases">
        <authorList>
            <consortium name="DOE Joint Genome Institute"/>
            <person name="Mondo S.J."/>
            <person name="Kjaerbolling I."/>
            <person name="Vesth T.C."/>
            <person name="Frisvad J.C."/>
            <person name="Nybo J.L."/>
            <person name="Theobald S."/>
            <person name="Kuo A."/>
            <person name="Bowyer P."/>
            <person name="Matsuda Y."/>
            <person name="Lyhne E.K."/>
            <person name="Kogle M.E."/>
            <person name="Clum A."/>
            <person name="Lipzen A."/>
            <person name="Salamov A."/>
            <person name="Ngan C.Y."/>
            <person name="Daum C."/>
            <person name="Chiniquy J."/>
            <person name="Barry K."/>
            <person name="LaButti K."/>
            <person name="Haridas S."/>
            <person name="Simmons B.A."/>
            <person name="Magnuson J.K."/>
            <person name="Mortensen U.H."/>
            <person name="Larsen T.O."/>
            <person name="Grigoriev I.V."/>
            <person name="Baker S.E."/>
            <person name="Andersen M.R."/>
            <person name="Nordberg H.P."/>
            <person name="Cantor M.N."/>
            <person name="Hua S.X."/>
        </authorList>
    </citation>
    <scope>NUCLEOTIDE SEQUENCE [LARGE SCALE GENOMIC DNA]</scope>
    <source>
        <strain evidence="2">IBT 19404</strain>
    </source>
</reference>
<accession>A0A2J5I6S4</accession>